<dbReference type="OrthoDB" id="6624170at2759"/>
<evidence type="ECO:0000313" key="2">
    <source>
        <dbReference type="Proteomes" id="UP000502823"/>
    </source>
</evidence>
<comment type="caution">
    <text evidence="1">The sequence shown here is derived from an EMBL/GenBank/DDBJ whole genome shotgun (WGS) entry which is preliminary data.</text>
</comment>
<dbReference type="EMBL" id="BLKM01000071">
    <property type="protein sequence ID" value="GFG28513.1"/>
    <property type="molecule type" value="Genomic_DNA"/>
</dbReference>
<dbReference type="SUPFAM" id="SSF52266">
    <property type="entry name" value="SGNH hydrolase"/>
    <property type="match status" value="1"/>
</dbReference>
<name>A0A6L2P8D8_COPFO</name>
<organism evidence="1 2">
    <name type="scientific">Coptotermes formosanus</name>
    <name type="common">Formosan subterranean termite</name>
    <dbReference type="NCBI Taxonomy" id="36987"/>
    <lineage>
        <taxon>Eukaryota</taxon>
        <taxon>Metazoa</taxon>
        <taxon>Ecdysozoa</taxon>
        <taxon>Arthropoda</taxon>
        <taxon>Hexapoda</taxon>
        <taxon>Insecta</taxon>
        <taxon>Pterygota</taxon>
        <taxon>Neoptera</taxon>
        <taxon>Polyneoptera</taxon>
        <taxon>Dictyoptera</taxon>
        <taxon>Blattodea</taxon>
        <taxon>Blattoidea</taxon>
        <taxon>Termitoidae</taxon>
        <taxon>Rhinotermitidae</taxon>
        <taxon>Coptotermes</taxon>
    </lineage>
</organism>
<dbReference type="InParanoid" id="A0A6L2P8D8"/>
<dbReference type="AlphaFoldDB" id="A0A6L2P8D8"/>
<dbReference type="PANTHER" id="PTHR47510:SF3">
    <property type="entry name" value="ENDO_EXONUCLEASE_PHOSPHATASE DOMAIN-CONTAINING PROTEIN"/>
    <property type="match status" value="1"/>
</dbReference>
<dbReference type="InterPro" id="IPR036514">
    <property type="entry name" value="SGNH_hydro_sf"/>
</dbReference>
<gene>
    <name evidence="1" type="ORF">Cfor_03634</name>
</gene>
<accession>A0A6L2P8D8</accession>
<dbReference type="Proteomes" id="UP000502823">
    <property type="component" value="Unassembled WGS sequence"/>
</dbReference>
<proteinExistence type="predicted"/>
<dbReference type="CDD" id="cd00229">
    <property type="entry name" value="SGNH_hydrolase"/>
    <property type="match status" value="1"/>
</dbReference>
<keyword evidence="2" id="KW-1185">Reference proteome</keyword>
<dbReference type="PANTHER" id="PTHR47510">
    <property type="entry name" value="REVERSE TRANSCRIPTASE DOMAIN-CONTAINING PROTEIN"/>
    <property type="match status" value="1"/>
</dbReference>
<reference evidence="2" key="1">
    <citation type="submission" date="2020-01" db="EMBL/GenBank/DDBJ databases">
        <title>Draft genome sequence of the Termite Coptotermes fromosanus.</title>
        <authorList>
            <person name="Itakura S."/>
            <person name="Yosikawa Y."/>
            <person name="Umezawa K."/>
        </authorList>
    </citation>
    <scope>NUCLEOTIDE SEQUENCE [LARGE SCALE GENOMIC DNA]</scope>
</reference>
<dbReference type="Gene3D" id="3.40.50.1110">
    <property type="entry name" value="SGNH hydrolase"/>
    <property type="match status" value="1"/>
</dbReference>
<protein>
    <submittedName>
        <fullName evidence="1">Uncharacterized protein</fullName>
    </submittedName>
</protein>
<sequence>MADSTGSEAECSSFITRIVTEWSEVSCKCCDELKHELTNTLSEMKTALKIIKILQEDDNTKWTGCNRKSVDESKSNQKEFLMHNNEMEGEWTVVKSNRYKNTRRPIMKHPNLFAKNVNRYEVLQNIEERTTTSQIIGLTNNREKTAKKRQNLQKKKPKIVVVGDSHTRGTTGELRHNFGSAFEVIGYVKPGSSMKVVTDTARKEITTLTKEDMVVLWGGANDIAKNEANNSLTHITNFVKLRKHMNVLIVDAPTRFDLPTASCVNKEVILYNRKLYKGMKQFEHVNIIHSELHRKYFTKHGMYMNTAESNNRGKEISNLTIYHQNIRSINKKKDELNIMLQESGIRPHLICLSEHHKRKEDMADLSFPGYKLANSFCREINLKGGIEFSSNRVQTTWKIIKETTGKTQSPDNYLEINSDAGMLTNINEIANAFNSYFVNIAENLNSKLIDVDKALQSLKKSYPEKTSEMKIIPVTETEVIQIIQSFKNKISLGYDGISINNLKHCVKELSKPLTFTCNLSLATGVYPDRFKFAIVRPIHKNGD</sequence>
<evidence type="ECO:0000313" key="1">
    <source>
        <dbReference type="EMBL" id="GFG28513.1"/>
    </source>
</evidence>